<name>A0ABW4ESI3_9PSEU</name>
<organism evidence="2 3">
    <name type="scientific">Pseudonocardia yunnanensis</name>
    <dbReference type="NCBI Taxonomy" id="58107"/>
    <lineage>
        <taxon>Bacteria</taxon>
        <taxon>Bacillati</taxon>
        <taxon>Actinomycetota</taxon>
        <taxon>Actinomycetes</taxon>
        <taxon>Pseudonocardiales</taxon>
        <taxon>Pseudonocardiaceae</taxon>
        <taxon>Pseudonocardia</taxon>
    </lineage>
</organism>
<evidence type="ECO:0000259" key="1">
    <source>
        <dbReference type="SMART" id="SM00829"/>
    </source>
</evidence>
<dbReference type="Gene3D" id="3.90.180.10">
    <property type="entry name" value="Medium-chain alcohol dehydrogenases, catalytic domain"/>
    <property type="match status" value="1"/>
</dbReference>
<keyword evidence="3" id="KW-1185">Reference proteome</keyword>
<dbReference type="InterPro" id="IPR011032">
    <property type="entry name" value="GroES-like_sf"/>
</dbReference>
<dbReference type="InterPro" id="IPR020843">
    <property type="entry name" value="ER"/>
</dbReference>
<dbReference type="PANTHER" id="PTHR43482:SF1">
    <property type="entry name" value="PROTEIN AST1-RELATED"/>
    <property type="match status" value="1"/>
</dbReference>
<dbReference type="SUPFAM" id="SSF51735">
    <property type="entry name" value="NAD(P)-binding Rossmann-fold domains"/>
    <property type="match status" value="1"/>
</dbReference>
<feature type="domain" description="Enoyl reductase (ER)" evidence="1">
    <location>
        <begin position="7"/>
        <end position="290"/>
    </location>
</feature>
<dbReference type="SMART" id="SM00829">
    <property type="entry name" value="PKS_ER"/>
    <property type="match status" value="1"/>
</dbReference>
<dbReference type="Pfam" id="PF13602">
    <property type="entry name" value="ADH_zinc_N_2"/>
    <property type="match status" value="1"/>
</dbReference>
<sequence>MRAIILTSPGKPEAVVIPDPEPGEGQVRIKMAGAAVNPADLHVIDSGETGLGLGLDVAGVVDQVGPGVHSLAVGTPVAALQFPHATHATAGAAAEYVIVPAADTAAVPEGIDLLDAATVPLNSLTAVQLLGLLGPSAGRRLLVTGAAGGVGGYAVALAARHGWSVTGLARATDTEFLTRAGADQVVTNLEEVTNVDAVLDTALLNEPALNAVRDHGVYVGIFPGKEPPSERGIDITSAVVVPDGAALEQMLALTAQGVLESRRAGTIPLRNATAAYAKFRAGGFRGRWVITP</sequence>
<dbReference type="Gene3D" id="3.40.50.720">
    <property type="entry name" value="NAD(P)-binding Rossmann-like Domain"/>
    <property type="match status" value="1"/>
</dbReference>
<accession>A0ABW4ESI3</accession>
<gene>
    <name evidence="2" type="ORF">ACFSJD_09830</name>
</gene>
<proteinExistence type="predicted"/>
<dbReference type="InterPro" id="IPR036291">
    <property type="entry name" value="NAD(P)-bd_dom_sf"/>
</dbReference>
<dbReference type="Proteomes" id="UP001597114">
    <property type="component" value="Unassembled WGS sequence"/>
</dbReference>
<dbReference type="SUPFAM" id="SSF50129">
    <property type="entry name" value="GroES-like"/>
    <property type="match status" value="1"/>
</dbReference>
<dbReference type="Pfam" id="PF08240">
    <property type="entry name" value="ADH_N"/>
    <property type="match status" value="1"/>
</dbReference>
<dbReference type="InterPro" id="IPR052585">
    <property type="entry name" value="Lipid_raft_assoc_Zn_ADH"/>
</dbReference>
<evidence type="ECO:0000313" key="3">
    <source>
        <dbReference type="Proteomes" id="UP001597114"/>
    </source>
</evidence>
<dbReference type="RefSeq" id="WP_344724553.1">
    <property type="nucleotide sequence ID" value="NZ_BAAAUS010000026.1"/>
</dbReference>
<dbReference type="EMBL" id="JBHUCO010000011">
    <property type="protein sequence ID" value="MFD1517788.1"/>
    <property type="molecule type" value="Genomic_DNA"/>
</dbReference>
<reference evidence="3" key="1">
    <citation type="journal article" date="2019" name="Int. J. Syst. Evol. Microbiol.">
        <title>The Global Catalogue of Microorganisms (GCM) 10K type strain sequencing project: providing services to taxonomists for standard genome sequencing and annotation.</title>
        <authorList>
            <consortium name="The Broad Institute Genomics Platform"/>
            <consortium name="The Broad Institute Genome Sequencing Center for Infectious Disease"/>
            <person name="Wu L."/>
            <person name="Ma J."/>
        </authorList>
    </citation>
    <scope>NUCLEOTIDE SEQUENCE [LARGE SCALE GENOMIC DNA]</scope>
    <source>
        <strain evidence="3">CCM 7043</strain>
    </source>
</reference>
<dbReference type="PANTHER" id="PTHR43482">
    <property type="entry name" value="PROTEIN AST1-RELATED"/>
    <property type="match status" value="1"/>
</dbReference>
<protein>
    <submittedName>
        <fullName evidence="2">Alcohol dehydrogenase catalytic domain-containing protein</fullName>
    </submittedName>
</protein>
<dbReference type="InterPro" id="IPR013154">
    <property type="entry name" value="ADH-like_N"/>
</dbReference>
<comment type="caution">
    <text evidence="2">The sequence shown here is derived from an EMBL/GenBank/DDBJ whole genome shotgun (WGS) entry which is preliminary data.</text>
</comment>
<evidence type="ECO:0000313" key="2">
    <source>
        <dbReference type="EMBL" id="MFD1517788.1"/>
    </source>
</evidence>